<evidence type="ECO:0000313" key="1">
    <source>
        <dbReference type="EMBL" id="NMC63974.1"/>
    </source>
</evidence>
<dbReference type="EMBL" id="JAAZON010000569">
    <property type="protein sequence ID" value="NMC63974.1"/>
    <property type="molecule type" value="Genomic_DNA"/>
</dbReference>
<name>A0A7X9ILB1_9DELT</name>
<evidence type="ECO:0000313" key="2">
    <source>
        <dbReference type="Proteomes" id="UP000524246"/>
    </source>
</evidence>
<sequence>MSKKELSIEISRAFKSLGFFRPEELTEGFESGKFVSGDYGRYEDSGEWRPIEVVVSELKPAKAVKRTRKATTPNTTETKTVTAVKKKDQIIERLHNFFNYTPSSNADRGGILSASYRHLIGFLKEVVARF</sequence>
<organism evidence="1 2">
    <name type="scientific">SAR324 cluster bacterium</name>
    <dbReference type="NCBI Taxonomy" id="2024889"/>
    <lineage>
        <taxon>Bacteria</taxon>
        <taxon>Deltaproteobacteria</taxon>
        <taxon>SAR324 cluster</taxon>
    </lineage>
</organism>
<proteinExistence type="predicted"/>
<dbReference type="AlphaFoldDB" id="A0A7X9ILB1"/>
<reference evidence="1 2" key="1">
    <citation type="journal article" date="2020" name="Biotechnol. Biofuels">
        <title>New insights from the biogas microbiome by comprehensive genome-resolved metagenomics of nearly 1600 species originating from multiple anaerobic digesters.</title>
        <authorList>
            <person name="Campanaro S."/>
            <person name="Treu L."/>
            <person name="Rodriguez-R L.M."/>
            <person name="Kovalovszki A."/>
            <person name="Ziels R.M."/>
            <person name="Maus I."/>
            <person name="Zhu X."/>
            <person name="Kougias P.G."/>
            <person name="Basile A."/>
            <person name="Luo G."/>
            <person name="Schluter A."/>
            <person name="Konstantinidis K.T."/>
            <person name="Angelidaki I."/>
        </authorList>
    </citation>
    <scope>NUCLEOTIDE SEQUENCE [LARGE SCALE GENOMIC DNA]</scope>
    <source>
        <strain evidence="1">AS27yjCOA_65</strain>
    </source>
</reference>
<dbReference type="Proteomes" id="UP000524246">
    <property type="component" value="Unassembled WGS sequence"/>
</dbReference>
<comment type="caution">
    <text evidence="1">The sequence shown here is derived from an EMBL/GenBank/DDBJ whole genome shotgun (WGS) entry which is preliminary data.</text>
</comment>
<gene>
    <name evidence="1" type="ORF">GYA55_12495</name>
</gene>
<protein>
    <submittedName>
        <fullName evidence="1">Uncharacterized protein</fullName>
    </submittedName>
</protein>
<accession>A0A7X9ILB1</accession>